<organism evidence="1 2">
    <name type="scientific">Melastoma candidum</name>
    <dbReference type="NCBI Taxonomy" id="119954"/>
    <lineage>
        <taxon>Eukaryota</taxon>
        <taxon>Viridiplantae</taxon>
        <taxon>Streptophyta</taxon>
        <taxon>Embryophyta</taxon>
        <taxon>Tracheophyta</taxon>
        <taxon>Spermatophyta</taxon>
        <taxon>Magnoliopsida</taxon>
        <taxon>eudicotyledons</taxon>
        <taxon>Gunneridae</taxon>
        <taxon>Pentapetalae</taxon>
        <taxon>rosids</taxon>
        <taxon>malvids</taxon>
        <taxon>Myrtales</taxon>
        <taxon>Melastomataceae</taxon>
        <taxon>Melastomatoideae</taxon>
        <taxon>Melastomateae</taxon>
        <taxon>Melastoma</taxon>
    </lineage>
</organism>
<name>A0ACB9RK05_9MYRT</name>
<keyword evidence="2" id="KW-1185">Reference proteome</keyword>
<gene>
    <name evidence="1" type="ORF">MLD38_005608</name>
</gene>
<evidence type="ECO:0000313" key="1">
    <source>
        <dbReference type="EMBL" id="KAI4379290.1"/>
    </source>
</evidence>
<proteinExistence type="predicted"/>
<comment type="caution">
    <text evidence="1">The sequence shown here is derived from an EMBL/GenBank/DDBJ whole genome shotgun (WGS) entry which is preliminary data.</text>
</comment>
<protein>
    <submittedName>
        <fullName evidence="1">Uncharacterized protein</fullName>
    </submittedName>
</protein>
<evidence type="ECO:0000313" key="2">
    <source>
        <dbReference type="Proteomes" id="UP001057402"/>
    </source>
</evidence>
<dbReference type="Proteomes" id="UP001057402">
    <property type="component" value="Chromosome 3"/>
</dbReference>
<sequence>MVNCSPGLVLATTAMVVSTTVAVLAYSRQKSSQEPESSSSPQDQPLRSCLCSSGRRGVKRQKKRVRFAAEDVKEPIIKGATTKSNDVMEGDGLELLQSQTRRGSGRGYSCRDPFDHGAMPANRAALYSCILRDRANRIACSY</sequence>
<dbReference type="EMBL" id="CM042882">
    <property type="protein sequence ID" value="KAI4379290.1"/>
    <property type="molecule type" value="Genomic_DNA"/>
</dbReference>
<reference evidence="2" key="1">
    <citation type="journal article" date="2023" name="Front. Plant Sci.">
        <title>Chromosomal-level genome assembly of Melastoma candidum provides insights into trichome evolution.</title>
        <authorList>
            <person name="Zhong Y."/>
            <person name="Wu W."/>
            <person name="Sun C."/>
            <person name="Zou P."/>
            <person name="Liu Y."/>
            <person name="Dai S."/>
            <person name="Zhou R."/>
        </authorList>
    </citation>
    <scope>NUCLEOTIDE SEQUENCE [LARGE SCALE GENOMIC DNA]</scope>
</reference>
<accession>A0ACB9RK05</accession>